<dbReference type="EnsemblPlants" id="KRH65947">
    <property type="protein sequence ID" value="KRH65947"/>
    <property type="gene ID" value="GLYMA_03G072000"/>
</dbReference>
<keyword evidence="1" id="KW-0472">Membrane</keyword>
<protein>
    <submittedName>
        <fullName evidence="2 3">Uncharacterized protein</fullName>
    </submittedName>
</protein>
<dbReference type="PANTHER" id="PTHR12848:SF16">
    <property type="entry name" value="REGULATORY-ASSOCIATED PROTEIN OF MTOR"/>
    <property type="match status" value="1"/>
</dbReference>
<dbReference type="Gramene" id="KRH65947">
    <property type="protein sequence ID" value="KRH65947"/>
    <property type="gene ID" value="GLYMA_03G072000"/>
</dbReference>
<name>K7KDP0_SOYBN</name>
<dbReference type="Gene3D" id="2.130.10.10">
    <property type="entry name" value="YVTN repeat-like/Quinoprotein amine dehydrogenase"/>
    <property type="match status" value="1"/>
</dbReference>
<keyword evidence="1" id="KW-1133">Transmembrane helix</keyword>
<reference evidence="3" key="2">
    <citation type="submission" date="2018-02" db="UniProtKB">
        <authorList>
            <consortium name="EnsemblPlants"/>
        </authorList>
    </citation>
    <scope>IDENTIFICATION</scope>
    <source>
        <strain evidence="3">Williams 82</strain>
    </source>
</reference>
<dbReference type="InterPro" id="IPR036322">
    <property type="entry name" value="WD40_repeat_dom_sf"/>
</dbReference>
<dbReference type="HOGENOM" id="CLU_1135196_0_0_1"/>
<dbReference type="InParanoid" id="K7KDP0"/>
<proteinExistence type="predicted"/>
<organism evidence="2">
    <name type="scientific">Glycine max</name>
    <name type="common">Soybean</name>
    <name type="synonym">Glycine hispida</name>
    <dbReference type="NCBI Taxonomy" id="3847"/>
    <lineage>
        <taxon>Eukaryota</taxon>
        <taxon>Viridiplantae</taxon>
        <taxon>Streptophyta</taxon>
        <taxon>Embryophyta</taxon>
        <taxon>Tracheophyta</taxon>
        <taxon>Spermatophyta</taxon>
        <taxon>Magnoliopsida</taxon>
        <taxon>eudicotyledons</taxon>
        <taxon>Gunneridae</taxon>
        <taxon>Pentapetalae</taxon>
        <taxon>rosids</taxon>
        <taxon>fabids</taxon>
        <taxon>Fabales</taxon>
        <taxon>Fabaceae</taxon>
        <taxon>Papilionoideae</taxon>
        <taxon>50 kb inversion clade</taxon>
        <taxon>NPAAA clade</taxon>
        <taxon>indigoferoid/millettioid clade</taxon>
        <taxon>Phaseoleae</taxon>
        <taxon>Glycine</taxon>
        <taxon>Glycine subgen. Soja</taxon>
    </lineage>
</organism>
<accession>K7KDP0</accession>
<dbReference type="SUPFAM" id="SSF50978">
    <property type="entry name" value="WD40 repeat-like"/>
    <property type="match status" value="1"/>
</dbReference>
<evidence type="ECO:0000256" key="1">
    <source>
        <dbReference type="SAM" id="Phobius"/>
    </source>
</evidence>
<dbReference type="Proteomes" id="UP000008827">
    <property type="component" value="Chromosome 3"/>
</dbReference>
<dbReference type="AlphaFoldDB" id="K7KDP0"/>
<evidence type="ECO:0000313" key="2">
    <source>
        <dbReference type="EMBL" id="KRH65947.1"/>
    </source>
</evidence>
<dbReference type="InterPro" id="IPR004083">
    <property type="entry name" value="Raptor"/>
</dbReference>
<reference evidence="2" key="3">
    <citation type="submission" date="2018-07" db="EMBL/GenBank/DDBJ databases">
        <title>WGS assembly of Glycine max.</title>
        <authorList>
            <person name="Schmutz J."/>
            <person name="Cannon S."/>
            <person name="Schlueter J."/>
            <person name="Ma J."/>
            <person name="Mitros T."/>
            <person name="Nelson W."/>
            <person name="Hyten D."/>
            <person name="Song Q."/>
            <person name="Thelen J."/>
            <person name="Cheng J."/>
            <person name="Xu D."/>
            <person name="Hellsten U."/>
            <person name="May G."/>
            <person name="Yu Y."/>
            <person name="Sakurai T."/>
            <person name="Umezawa T."/>
            <person name="Bhattacharyya M."/>
            <person name="Sandhu D."/>
            <person name="Valliyodan B."/>
            <person name="Lindquist E."/>
            <person name="Peto M."/>
            <person name="Grant D."/>
            <person name="Shu S."/>
            <person name="Goodstein D."/>
            <person name="Barry K."/>
            <person name="Futrell-Griggs M."/>
            <person name="Abernathy B."/>
            <person name="Du J."/>
            <person name="Tian Z."/>
            <person name="Zhu L."/>
            <person name="Gill N."/>
            <person name="Joshi T."/>
            <person name="Libault M."/>
            <person name="Sethuraman A."/>
            <person name="Zhang X."/>
            <person name="Shinozaki K."/>
            <person name="Nguyen H."/>
            <person name="Wing R."/>
            <person name="Cregan P."/>
            <person name="Specht J."/>
            <person name="Grimwood J."/>
            <person name="Rokhsar D."/>
            <person name="Stacey G."/>
            <person name="Shoemaker R."/>
            <person name="Jackson S."/>
        </authorList>
    </citation>
    <scope>NUCLEOTIDE SEQUENCE</scope>
    <source>
        <tissue evidence="2">Callus</tissue>
    </source>
</reference>
<feature type="transmembrane region" description="Helical" evidence="1">
    <location>
        <begin position="40"/>
        <end position="63"/>
    </location>
</feature>
<evidence type="ECO:0000313" key="3">
    <source>
        <dbReference type="EnsemblPlants" id="KRH65947"/>
    </source>
</evidence>
<dbReference type="GO" id="GO:0031929">
    <property type="term" value="P:TOR signaling"/>
    <property type="evidence" value="ECO:0007669"/>
    <property type="project" value="InterPro"/>
</dbReference>
<keyword evidence="1" id="KW-0812">Transmembrane</keyword>
<dbReference type="PaxDb" id="3847-GLYMA03G17020.1"/>
<dbReference type="InterPro" id="IPR015943">
    <property type="entry name" value="WD40/YVTN_repeat-like_dom_sf"/>
</dbReference>
<sequence length="245" mass="27728">MIKWDKFAYKNSNDNWQKHFLQAMNGPSINDSNGKQSSMVLMNVVAVSLCIAQFGILLANVLWRISKLCLVNELDDSLLLDASFDGNIQIWKDYLLKGKQKLVIAFSSIHAHKPGVRSLSAVVDWQQQCDYPYASGEISSIMLWDVDKEQLVNSKSSSSDCNYGTPGDALATKFGWLAVLGLAVYLHHIPYDNKIVECSPYVMWFLRYSCILVSNVDNSIIQVNKKANFQLGRLKKYIVNIHQKE</sequence>
<dbReference type="eggNOG" id="KOG1517">
    <property type="taxonomic scope" value="Eukaryota"/>
</dbReference>
<dbReference type="STRING" id="3847.K7KDP0"/>
<keyword evidence="4" id="KW-1185">Reference proteome</keyword>
<dbReference type="GO" id="GO:0031931">
    <property type="term" value="C:TORC1 complex"/>
    <property type="evidence" value="ECO:0007669"/>
    <property type="project" value="InterPro"/>
</dbReference>
<dbReference type="EMBL" id="CM000836">
    <property type="protein sequence ID" value="KRH65947.1"/>
    <property type="molecule type" value="Genomic_DNA"/>
</dbReference>
<dbReference type="SMR" id="K7KDP0"/>
<evidence type="ECO:0000313" key="4">
    <source>
        <dbReference type="Proteomes" id="UP000008827"/>
    </source>
</evidence>
<dbReference type="PANTHER" id="PTHR12848">
    <property type="entry name" value="REGULATORY-ASSOCIATED PROTEIN OF MTOR"/>
    <property type="match status" value="1"/>
</dbReference>
<gene>
    <name evidence="2" type="ORF">GLYMA_03G072000</name>
</gene>
<reference evidence="2 3" key="1">
    <citation type="journal article" date="2010" name="Nature">
        <title>Genome sequence of the palaeopolyploid soybean.</title>
        <authorList>
            <person name="Schmutz J."/>
            <person name="Cannon S.B."/>
            <person name="Schlueter J."/>
            <person name="Ma J."/>
            <person name="Mitros T."/>
            <person name="Nelson W."/>
            <person name="Hyten D.L."/>
            <person name="Song Q."/>
            <person name="Thelen J.J."/>
            <person name="Cheng J."/>
            <person name="Xu D."/>
            <person name="Hellsten U."/>
            <person name="May G.D."/>
            <person name="Yu Y."/>
            <person name="Sakurai T."/>
            <person name="Umezawa T."/>
            <person name="Bhattacharyya M.K."/>
            <person name="Sandhu D."/>
            <person name="Valliyodan B."/>
            <person name="Lindquist E."/>
            <person name="Peto M."/>
            <person name="Grant D."/>
            <person name="Shu S."/>
            <person name="Goodstein D."/>
            <person name="Barry K."/>
            <person name="Futrell-Griggs M."/>
            <person name="Abernathy B."/>
            <person name="Du J."/>
            <person name="Tian Z."/>
            <person name="Zhu L."/>
            <person name="Gill N."/>
            <person name="Joshi T."/>
            <person name="Libault M."/>
            <person name="Sethuraman A."/>
            <person name="Zhang X.-C."/>
            <person name="Shinozaki K."/>
            <person name="Nguyen H.T."/>
            <person name="Wing R.A."/>
            <person name="Cregan P."/>
            <person name="Specht J."/>
            <person name="Grimwood J."/>
            <person name="Rokhsar D."/>
            <person name="Stacey G."/>
            <person name="Shoemaker R.C."/>
            <person name="Jackson S.A."/>
        </authorList>
    </citation>
    <scope>NUCLEOTIDE SEQUENCE</scope>
    <source>
        <strain evidence="3">cv. Williams 82</strain>
        <tissue evidence="2">Callus</tissue>
    </source>
</reference>